<dbReference type="STRING" id="1300341.I595_2415"/>
<name>A0A0P7ATE2_9FLAO</name>
<keyword evidence="2" id="KW-1185">Reference proteome</keyword>
<evidence type="ECO:0000313" key="2">
    <source>
        <dbReference type="Proteomes" id="UP000050280"/>
    </source>
</evidence>
<comment type="caution">
    <text evidence="1">The sequence shown here is derived from an EMBL/GenBank/DDBJ whole genome shotgun (WGS) entry which is preliminary data.</text>
</comment>
<dbReference type="Proteomes" id="UP000050280">
    <property type="component" value="Unassembled WGS sequence"/>
</dbReference>
<dbReference type="RefSeq" id="WP_054559490.1">
    <property type="nucleotide sequence ID" value="NZ_LDJX01000005.1"/>
</dbReference>
<sequence length="109" mass="13617">MILVFKHFFRRNYVGLSLWPFIIVKEDSYLQDSVLLNHERIHLQQQKEMFLVFFYVWYLSEWLLRTVCYLDSYRAYQNISFEREAYANEDDACYLQNRSRFNFLKYLVR</sequence>
<organism evidence="1 2">
    <name type="scientific">Croceitalea dokdonensis DOKDO 023</name>
    <dbReference type="NCBI Taxonomy" id="1300341"/>
    <lineage>
        <taxon>Bacteria</taxon>
        <taxon>Pseudomonadati</taxon>
        <taxon>Bacteroidota</taxon>
        <taxon>Flavobacteriia</taxon>
        <taxon>Flavobacteriales</taxon>
        <taxon>Flavobacteriaceae</taxon>
        <taxon>Croceitalea</taxon>
    </lineage>
</organism>
<evidence type="ECO:0000313" key="1">
    <source>
        <dbReference type="EMBL" id="KPM31151.1"/>
    </source>
</evidence>
<evidence type="ECO:0008006" key="3">
    <source>
        <dbReference type="Google" id="ProtNLM"/>
    </source>
</evidence>
<dbReference type="PATRIC" id="fig|1300341.3.peg.2582"/>
<proteinExistence type="predicted"/>
<dbReference type="EMBL" id="LDJX01000005">
    <property type="protein sequence ID" value="KPM31151.1"/>
    <property type="molecule type" value="Genomic_DNA"/>
</dbReference>
<dbReference type="OrthoDB" id="1027344at2"/>
<accession>A0A0P7ATE2</accession>
<reference evidence="1 2" key="1">
    <citation type="submission" date="2015-09" db="EMBL/GenBank/DDBJ databases">
        <title>Genome sequence of the marine flavobacterium Croceitalea dokdonensis DOKDO 023 that contains proton- and sodium-pumping rhodopsins.</title>
        <authorList>
            <person name="Kwon S.-K."/>
            <person name="Lee H.K."/>
            <person name="Kwak M.-J."/>
            <person name="Kim J.F."/>
        </authorList>
    </citation>
    <scope>NUCLEOTIDE SEQUENCE [LARGE SCALE GENOMIC DNA]</scope>
    <source>
        <strain evidence="1 2">DOKDO 023</strain>
    </source>
</reference>
<gene>
    <name evidence="1" type="ORF">I595_2415</name>
</gene>
<protein>
    <recommendedName>
        <fullName evidence="3">Peptidase M56 domain-containing protein</fullName>
    </recommendedName>
</protein>
<dbReference type="AlphaFoldDB" id="A0A0P7ATE2"/>